<reference evidence="4 5" key="1">
    <citation type="submission" date="2019-03" db="EMBL/GenBank/DDBJ databases">
        <title>An improved genome assembly of the fluke Schistosoma japonicum.</title>
        <authorList>
            <person name="Hu W."/>
            <person name="Luo F."/>
            <person name="Yin M."/>
            <person name="Mo X."/>
            <person name="Sun C."/>
            <person name="Wu Q."/>
            <person name="Zhu B."/>
            <person name="Xiang M."/>
            <person name="Wang J."/>
            <person name="Wang Y."/>
            <person name="Zhang T."/>
            <person name="Xu B."/>
            <person name="Zheng H."/>
            <person name="Feng Z."/>
        </authorList>
    </citation>
    <scope>NUCLEOTIDE SEQUENCE [LARGE SCALE GENOMIC DNA]</scope>
    <source>
        <strain evidence="4">HuSjv2</strain>
        <tissue evidence="4">Worms</tissue>
    </source>
</reference>
<keyword evidence="1" id="KW-0433">Leucine-rich repeat</keyword>
<dbReference type="InterPro" id="IPR032675">
    <property type="entry name" value="LRR_dom_sf"/>
</dbReference>
<evidence type="ECO:0000313" key="5">
    <source>
        <dbReference type="Proteomes" id="UP000311919"/>
    </source>
</evidence>
<dbReference type="SMART" id="SM00369">
    <property type="entry name" value="LRR_TYP"/>
    <property type="match status" value="6"/>
</dbReference>
<keyword evidence="5" id="KW-1185">Reference proteome</keyword>
<dbReference type="InterPro" id="IPR003591">
    <property type="entry name" value="Leu-rich_rpt_typical-subtyp"/>
</dbReference>
<evidence type="ECO:0000256" key="2">
    <source>
        <dbReference type="ARBA" id="ARBA00022737"/>
    </source>
</evidence>
<evidence type="ECO:0000313" key="4">
    <source>
        <dbReference type="EMBL" id="TNN17543.1"/>
    </source>
</evidence>
<dbReference type="InterPro" id="IPR001611">
    <property type="entry name" value="Leu-rich_rpt"/>
</dbReference>
<comment type="caution">
    <text evidence="4">The sequence shown here is derived from an EMBL/GenBank/DDBJ whole genome shotgun (WGS) entry which is preliminary data.</text>
</comment>
<dbReference type="PROSITE" id="PS51450">
    <property type="entry name" value="LRR"/>
    <property type="match status" value="3"/>
</dbReference>
<dbReference type="Pfam" id="PF13855">
    <property type="entry name" value="LRR_8"/>
    <property type="match status" value="1"/>
</dbReference>
<dbReference type="GO" id="GO:0005737">
    <property type="term" value="C:cytoplasm"/>
    <property type="evidence" value="ECO:0007669"/>
    <property type="project" value="TreeGrafter"/>
</dbReference>
<dbReference type="AlphaFoldDB" id="A0A4Z2DM20"/>
<proteinExistence type="predicted"/>
<evidence type="ECO:0000259" key="3">
    <source>
        <dbReference type="Pfam" id="PF23598"/>
    </source>
</evidence>
<dbReference type="SUPFAM" id="SSF52058">
    <property type="entry name" value="L domain-like"/>
    <property type="match status" value="1"/>
</dbReference>
<dbReference type="Gene3D" id="3.80.10.10">
    <property type="entry name" value="Ribonuclease Inhibitor"/>
    <property type="match status" value="2"/>
</dbReference>
<dbReference type="PANTHER" id="PTHR48051">
    <property type="match status" value="1"/>
</dbReference>
<dbReference type="Proteomes" id="UP000311919">
    <property type="component" value="Unassembled WGS sequence"/>
</dbReference>
<organism evidence="4 5">
    <name type="scientific">Schistosoma japonicum</name>
    <name type="common">Blood fluke</name>
    <dbReference type="NCBI Taxonomy" id="6182"/>
    <lineage>
        <taxon>Eukaryota</taxon>
        <taxon>Metazoa</taxon>
        <taxon>Spiralia</taxon>
        <taxon>Lophotrochozoa</taxon>
        <taxon>Platyhelminthes</taxon>
        <taxon>Trematoda</taxon>
        <taxon>Digenea</taxon>
        <taxon>Strigeidida</taxon>
        <taxon>Schistosomatoidea</taxon>
        <taxon>Schistosomatidae</taxon>
        <taxon>Schistosoma</taxon>
    </lineage>
</organism>
<sequence>MISSKLKNFRKAIEDVRDGKEHALEAIHKDLTSIPYLPELARLDHLRSLTLSHNKITEVPQEISTLQTLEHLNLFNNCIMNISPKIVELTYLRSLNLGMNKLSVLPRGFGAFPSLEILDLTYNNLKETSLPDNFFNLVTLRALYLSDNDFEHIPSGIGKLVNLEILALRDNDLVDLPAEICLLTRLKELHLQNNRLAVLPPELGVLDLCGPKQVAKLSGNDWVSPIEDQLQVGLSHVFDYIRSETYKFQLFLSMGDKQIEHLRTILVLSLNDGYLAYTTSGASR</sequence>
<evidence type="ECO:0000256" key="1">
    <source>
        <dbReference type="ARBA" id="ARBA00022614"/>
    </source>
</evidence>
<dbReference type="Pfam" id="PF23598">
    <property type="entry name" value="LRR_14"/>
    <property type="match status" value="1"/>
</dbReference>
<dbReference type="InterPro" id="IPR055414">
    <property type="entry name" value="LRR_R13L4/SHOC2-like"/>
</dbReference>
<name>A0A4Z2DM20_SCHJA</name>
<gene>
    <name evidence="4" type="ORF">EWB00_010982</name>
</gene>
<dbReference type="InterPro" id="IPR050216">
    <property type="entry name" value="LRR_domain-containing"/>
</dbReference>
<dbReference type="OrthoDB" id="676979at2759"/>
<dbReference type="EMBL" id="SKCS01000090">
    <property type="protein sequence ID" value="TNN17543.1"/>
    <property type="molecule type" value="Genomic_DNA"/>
</dbReference>
<feature type="domain" description="Disease resistance R13L4/SHOC-2-like LRR" evidence="3">
    <location>
        <begin position="92"/>
        <end position="204"/>
    </location>
</feature>
<dbReference type="PANTHER" id="PTHR48051:SF1">
    <property type="entry name" value="RAS SUPPRESSOR PROTEIN 1"/>
    <property type="match status" value="1"/>
</dbReference>
<protein>
    <submittedName>
        <fullName evidence="4">Ras suppressor protein isoform 5</fullName>
    </submittedName>
</protein>
<keyword evidence="2" id="KW-0677">Repeat</keyword>
<dbReference type="STRING" id="6182.A0A4Z2DM20"/>
<dbReference type="FunFam" id="3.80.10.10:FF:000034">
    <property type="entry name" value="Ras suppressor protein 1"/>
    <property type="match status" value="1"/>
</dbReference>
<dbReference type="SMART" id="SM00364">
    <property type="entry name" value="LRR_BAC"/>
    <property type="match status" value="5"/>
</dbReference>
<accession>A0A4Z2DM20</accession>